<evidence type="ECO:0000313" key="3">
    <source>
        <dbReference type="Proteomes" id="UP000823388"/>
    </source>
</evidence>
<feature type="compositionally biased region" description="Basic residues" evidence="1">
    <location>
        <begin position="1"/>
        <end position="15"/>
    </location>
</feature>
<dbReference type="EMBL" id="CM029037">
    <property type="protein sequence ID" value="KAG2658193.1"/>
    <property type="molecule type" value="Genomic_DNA"/>
</dbReference>
<dbReference type="Proteomes" id="UP000823388">
    <property type="component" value="Chromosome 1K"/>
</dbReference>
<reference evidence="2" key="1">
    <citation type="submission" date="2020-05" db="EMBL/GenBank/DDBJ databases">
        <title>WGS assembly of Panicum virgatum.</title>
        <authorList>
            <person name="Lovell J.T."/>
            <person name="Jenkins J."/>
            <person name="Shu S."/>
            <person name="Juenger T.E."/>
            <person name="Schmutz J."/>
        </authorList>
    </citation>
    <scope>NUCLEOTIDE SEQUENCE</scope>
    <source>
        <strain evidence="2">AP13</strain>
    </source>
</reference>
<protein>
    <submittedName>
        <fullName evidence="2">Uncharacterized protein</fullName>
    </submittedName>
</protein>
<evidence type="ECO:0000313" key="2">
    <source>
        <dbReference type="EMBL" id="KAG2658193.1"/>
    </source>
</evidence>
<dbReference type="AlphaFoldDB" id="A0A8T0XLX2"/>
<accession>A0A8T0XLX2</accession>
<feature type="region of interest" description="Disordered" evidence="1">
    <location>
        <begin position="1"/>
        <end position="32"/>
    </location>
</feature>
<comment type="caution">
    <text evidence="2">The sequence shown here is derived from an EMBL/GenBank/DDBJ whole genome shotgun (WGS) entry which is preliminary data.</text>
</comment>
<sequence length="139" mass="15191">MPRGARRGGVRREHRSAREGGRDGTAAALKSTMTRRVRSVPLGTFVAGAGAETVLFRSAPSGPPDPDHRALARACVDEASERLGAGTNVLRFSASRSCRFLATSWRSRLDRRRRRAHGHDGHGFLVTVTFPKLAEKYNP</sequence>
<organism evidence="2 3">
    <name type="scientific">Panicum virgatum</name>
    <name type="common">Blackwell switchgrass</name>
    <dbReference type="NCBI Taxonomy" id="38727"/>
    <lineage>
        <taxon>Eukaryota</taxon>
        <taxon>Viridiplantae</taxon>
        <taxon>Streptophyta</taxon>
        <taxon>Embryophyta</taxon>
        <taxon>Tracheophyta</taxon>
        <taxon>Spermatophyta</taxon>
        <taxon>Magnoliopsida</taxon>
        <taxon>Liliopsida</taxon>
        <taxon>Poales</taxon>
        <taxon>Poaceae</taxon>
        <taxon>PACMAD clade</taxon>
        <taxon>Panicoideae</taxon>
        <taxon>Panicodae</taxon>
        <taxon>Paniceae</taxon>
        <taxon>Panicinae</taxon>
        <taxon>Panicum</taxon>
        <taxon>Panicum sect. Hiantes</taxon>
    </lineage>
</organism>
<keyword evidence="3" id="KW-1185">Reference proteome</keyword>
<name>A0A8T0XLX2_PANVG</name>
<evidence type="ECO:0000256" key="1">
    <source>
        <dbReference type="SAM" id="MobiDB-lite"/>
    </source>
</evidence>
<proteinExistence type="predicted"/>
<gene>
    <name evidence="2" type="ORF">PVAP13_1KG243700</name>
</gene>